<protein>
    <submittedName>
        <fullName evidence="1">Uncharacterized protein</fullName>
    </submittedName>
</protein>
<comment type="caution">
    <text evidence="1">The sequence shown here is derived from an EMBL/GenBank/DDBJ whole genome shotgun (WGS) entry which is preliminary data.</text>
</comment>
<organism evidence="1 2">
    <name type="scientific">Brassica cretica</name>
    <name type="common">Mustard</name>
    <dbReference type="NCBI Taxonomy" id="69181"/>
    <lineage>
        <taxon>Eukaryota</taxon>
        <taxon>Viridiplantae</taxon>
        <taxon>Streptophyta</taxon>
        <taxon>Embryophyta</taxon>
        <taxon>Tracheophyta</taxon>
        <taxon>Spermatophyta</taxon>
        <taxon>Magnoliopsida</taxon>
        <taxon>eudicotyledons</taxon>
        <taxon>Gunneridae</taxon>
        <taxon>Pentapetalae</taxon>
        <taxon>rosids</taxon>
        <taxon>malvids</taxon>
        <taxon>Brassicales</taxon>
        <taxon>Brassicaceae</taxon>
        <taxon>Brassiceae</taxon>
        <taxon>Brassica</taxon>
    </lineage>
</organism>
<accession>A0A8S9NRZ1</accession>
<dbReference type="AlphaFoldDB" id="A0A8S9NRZ1"/>
<dbReference type="EMBL" id="QGKX02001521">
    <property type="protein sequence ID" value="KAF3506289.1"/>
    <property type="molecule type" value="Genomic_DNA"/>
</dbReference>
<proteinExistence type="predicted"/>
<name>A0A8S9NRZ1_BRACR</name>
<dbReference type="Proteomes" id="UP000712600">
    <property type="component" value="Unassembled WGS sequence"/>
</dbReference>
<evidence type="ECO:0000313" key="2">
    <source>
        <dbReference type="Proteomes" id="UP000712600"/>
    </source>
</evidence>
<evidence type="ECO:0000313" key="1">
    <source>
        <dbReference type="EMBL" id="KAF3506289.1"/>
    </source>
</evidence>
<reference evidence="1" key="1">
    <citation type="submission" date="2019-12" db="EMBL/GenBank/DDBJ databases">
        <title>Genome sequencing and annotation of Brassica cretica.</title>
        <authorList>
            <person name="Studholme D.J."/>
            <person name="Sarris P."/>
        </authorList>
    </citation>
    <scope>NUCLEOTIDE SEQUENCE</scope>
    <source>
        <strain evidence="1">PFS-109/04</strain>
        <tissue evidence="1">Leaf</tissue>
    </source>
</reference>
<gene>
    <name evidence="1" type="ORF">F2Q69_00003395</name>
</gene>
<sequence length="165" mass="18666">MNLGRELRRGCELSSSYRRSQVETDACSRGREMRLRQTRAVGDQERLRALADQVFASCNASKNNLGFFGIRVPKDQDSAAYCSCLNRTTKDQRRAEANGRGTAPIRSRCRELSRACFFSRTVASGRGFGLSWTWNTSKNNLGFFGIRISKDQYGVEYCFCECGRV</sequence>